<dbReference type="PROSITE" id="PS50525">
    <property type="entry name" value="RDRP_SSRNA_NEG_SEG"/>
    <property type="match status" value="1"/>
</dbReference>
<evidence type="ECO:0000256" key="14">
    <source>
        <dbReference type="ARBA" id="ARBA00023184"/>
    </source>
</evidence>
<comment type="subcellular location">
    <subcellularLocation>
        <location evidence="3">Host Golgi apparatus</location>
    </subcellularLocation>
    <subcellularLocation>
        <location evidence="5">Host endoplasmic reticulum-Golgi intermediate compartment</location>
    </subcellularLocation>
    <subcellularLocation>
        <location evidence="4">Virion</location>
    </subcellularLocation>
</comment>
<keyword evidence="14" id="KW-1038">Host endoplasmic reticulum</keyword>
<feature type="compositionally biased region" description="Basic and acidic residues" evidence="21">
    <location>
        <begin position="2064"/>
        <end position="2076"/>
    </location>
</feature>
<keyword evidence="9" id="KW-0479">Metal-binding</keyword>
<sequence length="2195" mass="250661">MSEINSLVGLVVRTLPSSPVAYSSPPAELYHNDQTFTSAIDYTVCRTTNDISVVFKVPDVLRGTGSTIKAQPQSRLTVQASTRFVHDFTFQYLSRETDVPFKRFYDTVNDYFDNHTPDVIIEDVQGYTVVVEFATTRMCTCDSLMKSFKTKIGKYSVACLNRSRQKPTLLFCIVVSESMVVSNLNLTDHDVNELCFRFNSAIDVYTQLVMKSMVPEMSDSDTTVQGSNVETAFKDIKFRWDVTEKKFPPFSKKMYEDWQQPPDQNYVKEMLAHCTRQTIEDLKRDHQFDSTESKASKLDKNWLECNKMVDEYRSTFHKAGKMRGRVAHKSTIPFPGFMPKVSEFPTISILGILQKPSNFPMTDNPTGRAWNEAVLAIARGQVSRADEEQETEEKFLSGSISKDEEHSAQALRSSFHRVKLVLPTSVQTELAKLGVEGKKWKSDSGVVQNRAEKKKGFMLTTDVSDINAFINASNDGTLRHEQVSMPPHIRAVLQADWEAMAVHGFKQEEIPIRSNVEDFFGSPLMLWCSMVSAIGMELALANKQHCKPGEFIIKKLRNFEVFLLIKPTKSDGPMFVSLAWHSKDVSNTYFTDYMVFKTAQLSNEWCWTEFHSFKPSKISTLIRCTSTMNNLYWFWREQMDIKPWEKNPSPSQMESVNKMMKICLLVMMEDKAATEELCTNFRYTLLEGFVSDPCLPRPHKMIEKLPDVARTELQVWLINKTLNLMKDIASKPFRPTSEKGRVVWENLRNPYTGDPVADPYRLINLMYLGYLKNKDESPEKNGCPALVRKIVKMEAAHPGRYNYLGMEDPPIDDIKTHEYSVSFQKYVCDVAMIHLKASWGSNIKHSMYMDVLNAFCSLTLDRVGTLKASSAFDESWYDSDGSTPYHRKKVVENLEKFITPSNTHVHHILRQCLETVEDRGCMHIDIFKKNQHGGLREIYVLGPEERIVQLGLETIAKQVCRRFKSETLTNPEQKTRIPETHGKRARESRKDKDVLLKYETVGTSDDLKTFNQTQHTTKLALTLIKFTPEVLHPFIIRACSLFMRKRIKMDDDLLQIIVNNSDLKTEDPVLEELHKAYRGNCHPLPRWAEAGKSYIKTETGMLQGILHFLSSLHHTTPQIWFQYHCYHVLSRVFGRHRTGVLVDVMQSSDDSAVLITYPWEDSKTGVQCRALTAMLLHLKKKVGVFLGLYPSVKCTTHTLYFVEFNSEFFFHDDHIRPTIKWVIACDQVSEQEAIVARQEEMSNALSSILEGGGSLSLCCLCQVGQSVLHYMLLGSSVSFLFDRFISEASLLKDPSMGFFLMDHPFGAGITGFKYNLWCQVRFGTLGAVYKLFMQTIKEDSVPEIKTRVYRSLETTSCGAMASSVVIRWGNRKKWFRLLEAMKVPDNWEDLLDANPECCYRQAQTTEEVRLKIAEKLHAPGVSASLSRGDHISKIVSSSVYILSRNVVCQGTSWMAPETSELRREPLLRVIMRQNEVSLTQKDQLTELEVNTLFPMNKEFEHVKNVLASYMSKEGKGIDGRRRTVQTRVIVFHREEAMRSRPEDVLTDVWWGFKRSGLTLPALKDHFEQLQRVLPWLTKDAQESLRRSPFLHHHQLRNFLARMEVQGREVRLVGAPLRKKMETNIATVIARNYFPQWELNLQYDSRAQVRTRLSEAIKHICYMITVGPYSDDRRLELVQKVLQECEQIPVVRGAGKTRSNTLALMQKFMKCHGDAFQFNNEMRLANCGVIGGFIKPQTLVKKGDQMVYTGRGAWQGTVNGQAVHIEIDTYDGASQIVEVTTNSVDFARLHLGPFLRQWCKDMGVLNTKTFPDVDSPLIAHNCEIYSYGKGAPVFLSSKIGRPEQLSVKKMCIRVEGTCVSLVYKEDNRRHMRILSFHGRSTDVSKQNTSRIEDLLMGQSWVDKEPSTSWMFLKAIRWDTIMSLREVNERGLIIPGVDFDRFRRLLCESALHNLRVMGYVLHDAPPVRVSTTEATATMANLWNIDLTETITETINYIFGEPKKRKEPKATEVAMDEHGEPIAGPSGLQADEGPAFRAVVDSVPSWGDIMDLVSSDSDDDDWQPAPKRMDTRPEPEGPKEPLMQEEGFFDMPDMNLTDIVDVDAFGEPPFEIMPQSLYCHTDLAKDMLAVKILPQLGTQDVATLLSQASCLESKIETARLLMWVLQRENQTINVLNAQEIRPDDYDVGPAKTDISQFG</sequence>
<dbReference type="Pfam" id="PF04196">
    <property type="entry name" value="Bunya_RdRp"/>
    <property type="match status" value="1"/>
</dbReference>
<comment type="similarity">
    <text evidence="19">Belongs to the Bunyavirales RNA polymerase family.</text>
</comment>
<keyword evidence="11" id="KW-1040">Host Golgi apparatus</keyword>
<dbReference type="Pfam" id="PF12603">
    <property type="entry name" value="L_PA-C-like"/>
    <property type="match status" value="1"/>
</dbReference>
<accession>A0A9E8AAK1</accession>
<dbReference type="GO" id="GO:0044172">
    <property type="term" value="C:host cell endoplasmic reticulum-Golgi intermediate compartment"/>
    <property type="evidence" value="ECO:0007669"/>
    <property type="project" value="UniProtKB-SubCell"/>
</dbReference>
<evidence type="ECO:0000256" key="2">
    <source>
        <dbReference type="ARBA" id="ARBA00001946"/>
    </source>
</evidence>
<evidence type="ECO:0000256" key="1">
    <source>
        <dbReference type="ARBA" id="ARBA00001936"/>
    </source>
</evidence>
<evidence type="ECO:0000256" key="13">
    <source>
        <dbReference type="ARBA" id="ARBA00022844"/>
    </source>
</evidence>
<dbReference type="GO" id="GO:0016787">
    <property type="term" value="F:hydrolase activity"/>
    <property type="evidence" value="ECO:0007669"/>
    <property type="project" value="UniProtKB-KW"/>
</dbReference>
<dbReference type="GO" id="GO:0003968">
    <property type="term" value="F:RNA-directed RNA polymerase activity"/>
    <property type="evidence" value="ECO:0007669"/>
    <property type="project" value="UniProtKB-KW"/>
</dbReference>
<evidence type="ECO:0000256" key="20">
    <source>
        <dbReference type="ARBA" id="ARBA00046037"/>
    </source>
</evidence>
<evidence type="ECO:0000256" key="18">
    <source>
        <dbReference type="ARBA" id="ARBA00031012"/>
    </source>
</evidence>
<dbReference type="GO" id="GO:0044423">
    <property type="term" value="C:virion component"/>
    <property type="evidence" value="ECO:0007669"/>
    <property type="project" value="UniProtKB-KW"/>
</dbReference>
<name>A0A9E8AAK1_9VIRU</name>
<keyword evidence="12" id="KW-0460">Magnesium</keyword>
<keyword evidence="23" id="KW-0696">RNA-directed RNA polymerase</keyword>
<keyword evidence="10" id="KW-0378">Hydrolase</keyword>
<dbReference type="InterPro" id="IPR007099">
    <property type="entry name" value="RNA-dir_pol_NSvirus"/>
</dbReference>
<evidence type="ECO:0000256" key="3">
    <source>
        <dbReference type="ARBA" id="ARBA00004136"/>
    </source>
</evidence>
<evidence type="ECO:0000256" key="15">
    <source>
        <dbReference type="ARBA" id="ARBA00023211"/>
    </source>
</evidence>
<feature type="region of interest" description="Disordered" evidence="21">
    <location>
        <begin position="2051"/>
        <end position="2077"/>
    </location>
</feature>
<evidence type="ECO:0000313" key="23">
    <source>
        <dbReference type="EMBL" id="UYL95526.1"/>
    </source>
</evidence>
<dbReference type="InterPro" id="IPR029124">
    <property type="entry name" value="L_protein_N"/>
</dbReference>
<feature type="domain" description="RdRp catalytic" evidence="22">
    <location>
        <begin position="990"/>
        <end position="1182"/>
    </location>
</feature>
<dbReference type="GO" id="GO:0046872">
    <property type="term" value="F:metal ion binding"/>
    <property type="evidence" value="ECO:0007669"/>
    <property type="project" value="UniProtKB-KW"/>
</dbReference>
<proteinExistence type="inferred from homology"/>
<protein>
    <recommendedName>
        <fullName evidence="7">RNA-directed RNA polymerase L</fullName>
        <ecNumber evidence="6">2.7.7.48</ecNumber>
    </recommendedName>
    <alternativeName>
        <fullName evidence="16">Large structural protein</fullName>
    </alternativeName>
    <alternativeName>
        <fullName evidence="18">Replicase</fullName>
    </alternativeName>
    <alternativeName>
        <fullName evidence="17">Transcriptase</fullName>
    </alternativeName>
</protein>
<dbReference type="EMBL" id="ON746500">
    <property type="protein sequence ID" value="UYL95526.1"/>
    <property type="molecule type" value="Genomic_RNA"/>
</dbReference>
<evidence type="ECO:0000256" key="8">
    <source>
        <dbReference type="ARBA" id="ARBA00022679"/>
    </source>
</evidence>
<evidence type="ECO:0000256" key="11">
    <source>
        <dbReference type="ARBA" id="ARBA00022812"/>
    </source>
</evidence>
<evidence type="ECO:0000256" key="9">
    <source>
        <dbReference type="ARBA" id="ARBA00022723"/>
    </source>
</evidence>
<evidence type="ECO:0000256" key="5">
    <source>
        <dbReference type="ARBA" id="ARBA00004452"/>
    </source>
</evidence>
<dbReference type="GO" id="GO:0039694">
    <property type="term" value="P:viral RNA genome replication"/>
    <property type="evidence" value="ECO:0007669"/>
    <property type="project" value="InterPro"/>
</dbReference>
<evidence type="ECO:0000256" key="19">
    <source>
        <dbReference type="ARBA" id="ARBA00034123"/>
    </source>
</evidence>
<keyword evidence="8" id="KW-0808">Transferase</keyword>
<reference evidence="23" key="1">
    <citation type="submission" date="2022-05" db="EMBL/GenBank/DDBJ databases">
        <authorList>
            <person name="Cao W."/>
            <person name="Jia N."/>
            <person name="Lam T.T.-Y."/>
            <person name="Ni X."/>
            <person name="Liu J."/>
        </authorList>
    </citation>
    <scope>NUCLEOTIDE SEQUENCE</scope>
    <source>
        <strain evidence="23">TIGMIC 24</strain>
    </source>
</reference>
<evidence type="ECO:0000256" key="21">
    <source>
        <dbReference type="SAM" id="MobiDB-lite"/>
    </source>
</evidence>
<evidence type="ECO:0000259" key="22">
    <source>
        <dbReference type="PROSITE" id="PS50525"/>
    </source>
</evidence>
<comment type="cofactor">
    <cofactor evidence="2">
        <name>Mg(2+)</name>
        <dbReference type="ChEBI" id="CHEBI:18420"/>
    </cofactor>
</comment>
<dbReference type="InterPro" id="IPR007322">
    <property type="entry name" value="RNA_pol_bunyavir"/>
</dbReference>
<evidence type="ECO:0000256" key="17">
    <source>
        <dbReference type="ARBA" id="ARBA00030436"/>
    </source>
</evidence>
<evidence type="ECO:0000256" key="16">
    <source>
        <dbReference type="ARBA" id="ARBA00030285"/>
    </source>
</evidence>
<evidence type="ECO:0000256" key="4">
    <source>
        <dbReference type="ARBA" id="ARBA00004328"/>
    </source>
</evidence>
<dbReference type="GO" id="GO:0044177">
    <property type="term" value="C:host cell Golgi apparatus"/>
    <property type="evidence" value="ECO:0007669"/>
    <property type="project" value="UniProtKB-SubCell"/>
</dbReference>
<keyword evidence="15" id="KW-0464">Manganese</keyword>
<evidence type="ECO:0000256" key="10">
    <source>
        <dbReference type="ARBA" id="ARBA00022801"/>
    </source>
</evidence>
<dbReference type="InterPro" id="IPR022531">
    <property type="entry name" value="L_PA-C-like"/>
</dbReference>
<keyword evidence="13" id="KW-0946">Virion</keyword>
<feature type="region of interest" description="Disordered" evidence="21">
    <location>
        <begin position="970"/>
        <end position="989"/>
    </location>
</feature>
<comment type="function">
    <text evidence="20">RNA-dependent RNA polymerase, which is responsible for the replication and transcription of the viral RNA genome using antigenomic RNA as an intermediate. During transcription, synthesizes subgenomic RNAs and assures their capping by a cap-snatching mechanism, which involves the endonuclease activity cleaving the host capped pre-mRNAs. These short capped RNAs are then used as primers for viral transcription. The 3'-end of subgenomic mRNAs molecules are not polyadenylated. During replication, the polymerase binds the 5' and 3' vRNA extremities at distinct sites. In turn, significant conformational changes occur in the polymerase and in vRNA to initiate active RNA synthesis. As a consequence of the use of the same enzyme for both transcription and replication, these mechanisms need to be well coordinated.</text>
</comment>
<keyword evidence="23" id="KW-0548">Nucleotidyltransferase</keyword>
<dbReference type="EC" id="2.7.7.48" evidence="6"/>
<comment type="cofactor">
    <cofactor evidence="1">
        <name>Mn(2+)</name>
        <dbReference type="ChEBI" id="CHEBI:29035"/>
    </cofactor>
</comment>
<evidence type="ECO:0000256" key="7">
    <source>
        <dbReference type="ARBA" id="ARBA00018602"/>
    </source>
</evidence>
<dbReference type="Pfam" id="PF15518">
    <property type="entry name" value="L_protein_N"/>
    <property type="match status" value="1"/>
</dbReference>
<evidence type="ECO:0000256" key="6">
    <source>
        <dbReference type="ARBA" id="ARBA00012494"/>
    </source>
</evidence>
<feature type="compositionally biased region" description="Basic and acidic residues" evidence="21">
    <location>
        <begin position="973"/>
        <end position="982"/>
    </location>
</feature>
<evidence type="ECO:0000256" key="12">
    <source>
        <dbReference type="ARBA" id="ARBA00022842"/>
    </source>
</evidence>
<organism evidence="23">
    <name type="scientific">Zhangjiakou Phenu tick virus 1</name>
    <dbReference type="NCBI Taxonomy" id="2972302"/>
    <lineage>
        <taxon>Viruses</taxon>
        <taxon>Riboviria</taxon>
        <taxon>Orthornavirae</taxon>
        <taxon>Negarnaviricota</taxon>
        <taxon>Polyploviricotina</taxon>
        <taxon>Bunyaviricetes</taxon>
        <taxon>Hareavirales</taxon>
        <taxon>Phenuiviridae</taxon>
    </lineage>
</organism>
<feature type="region of interest" description="Disordered" evidence="21">
    <location>
        <begin position="382"/>
        <end position="401"/>
    </location>
</feature>
<dbReference type="GO" id="GO:0006351">
    <property type="term" value="P:DNA-templated transcription"/>
    <property type="evidence" value="ECO:0007669"/>
    <property type="project" value="InterPro"/>
</dbReference>